<dbReference type="AlphaFoldDB" id="A0AB34GRV2"/>
<feature type="region of interest" description="Disordered" evidence="1">
    <location>
        <begin position="280"/>
        <end position="407"/>
    </location>
</feature>
<sequence>MLARHSHRCPAGTHRILVCRRTGPEPHEKSSWGPICLVADTCAPVAKEGEPQGLHSCLGVMTFVRRQLSHKRHSRPPGPGSPPGARPCLSGPGQGSGGALLSLERLGGDHPPPAPPGPLMRLAAATVNSVSPDTRDSPRTARRLHPAQAGSQAAVDLAAEQAVQPGRVYTWPQLPGESAAHARPAGLIPGIPAGGLQKHAWSPLDAGTAQAWSSCAIPAAAGGHVSCGKASESRHCRSPESLLENILSLEFDILMLTTPPSNLRPQSIYRQHRFILPQGKREEQTLNRRLGRGSCTRAAAGRRGGGAAGRRGGSPPSSRRPASPPGFDLPGENRLGPAAAAARAPRPPRAAPRPVLPARPAPAAAPAQPRASAAVQPPGCDLQSRPHGMTGAIAPRRPRLATAPRAL</sequence>
<keyword evidence="3" id="KW-1185">Reference proteome</keyword>
<feature type="compositionally biased region" description="Low complexity" evidence="1">
    <location>
        <begin position="361"/>
        <end position="378"/>
    </location>
</feature>
<accession>A0AB34GRV2</accession>
<feature type="compositionally biased region" description="Pro residues" evidence="1">
    <location>
        <begin position="345"/>
        <end position="360"/>
    </location>
</feature>
<reference evidence="2 3" key="1">
    <citation type="submission" date="2022-11" db="EMBL/GenBank/DDBJ databases">
        <title>Whole genome sequence of Eschrichtius robustus ER-17-0199.</title>
        <authorList>
            <person name="Bruniche-Olsen A."/>
            <person name="Black A.N."/>
            <person name="Fields C.J."/>
            <person name="Walden K."/>
            <person name="Dewoody J.A."/>
        </authorList>
    </citation>
    <scope>NUCLEOTIDE SEQUENCE [LARGE SCALE GENOMIC DNA]</scope>
    <source>
        <strain evidence="2">ER-17-0199</strain>
        <tissue evidence="2">Blubber</tissue>
    </source>
</reference>
<feature type="region of interest" description="Disordered" evidence="1">
    <location>
        <begin position="68"/>
        <end position="154"/>
    </location>
</feature>
<feature type="compositionally biased region" description="Gly residues" evidence="1">
    <location>
        <begin position="302"/>
        <end position="312"/>
    </location>
</feature>
<name>A0AB34GRV2_ESCRO</name>
<evidence type="ECO:0000313" key="3">
    <source>
        <dbReference type="Proteomes" id="UP001159641"/>
    </source>
</evidence>
<dbReference type="Proteomes" id="UP001159641">
    <property type="component" value="Unassembled WGS sequence"/>
</dbReference>
<comment type="caution">
    <text evidence="2">The sequence shown here is derived from an EMBL/GenBank/DDBJ whole genome shotgun (WGS) entry which is preliminary data.</text>
</comment>
<evidence type="ECO:0000313" key="2">
    <source>
        <dbReference type="EMBL" id="KAJ8783242.1"/>
    </source>
</evidence>
<feature type="compositionally biased region" description="Low complexity" evidence="1">
    <location>
        <begin position="292"/>
        <end position="301"/>
    </location>
</feature>
<gene>
    <name evidence="2" type="ORF">J1605_009325</name>
</gene>
<organism evidence="2 3">
    <name type="scientific">Eschrichtius robustus</name>
    <name type="common">California gray whale</name>
    <name type="synonym">Eschrichtius gibbosus</name>
    <dbReference type="NCBI Taxonomy" id="9764"/>
    <lineage>
        <taxon>Eukaryota</taxon>
        <taxon>Metazoa</taxon>
        <taxon>Chordata</taxon>
        <taxon>Craniata</taxon>
        <taxon>Vertebrata</taxon>
        <taxon>Euteleostomi</taxon>
        <taxon>Mammalia</taxon>
        <taxon>Eutheria</taxon>
        <taxon>Laurasiatheria</taxon>
        <taxon>Artiodactyla</taxon>
        <taxon>Whippomorpha</taxon>
        <taxon>Cetacea</taxon>
        <taxon>Mysticeti</taxon>
        <taxon>Eschrichtiidae</taxon>
        <taxon>Eschrichtius</taxon>
    </lineage>
</organism>
<dbReference type="EMBL" id="JAIQCJ010002088">
    <property type="protein sequence ID" value="KAJ8783242.1"/>
    <property type="molecule type" value="Genomic_DNA"/>
</dbReference>
<protein>
    <submittedName>
        <fullName evidence="2">Uncharacterized protein</fullName>
    </submittedName>
</protein>
<proteinExistence type="predicted"/>
<feature type="compositionally biased region" description="Pro residues" evidence="1">
    <location>
        <begin position="76"/>
        <end position="85"/>
    </location>
</feature>
<evidence type="ECO:0000256" key="1">
    <source>
        <dbReference type="SAM" id="MobiDB-lite"/>
    </source>
</evidence>